<protein>
    <submittedName>
        <fullName evidence="2">Uncharacterized protein</fullName>
    </submittedName>
</protein>
<comment type="caution">
    <text evidence="2">The sequence shown here is derived from an EMBL/GenBank/DDBJ whole genome shotgun (WGS) entry which is preliminary data.</text>
</comment>
<dbReference type="EMBL" id="JAUUTY010000001">
    <property type="protein sequence ID" value="KAK1698834.1"/>
    <property type="molecule type" value="Genomic_DNA"/>
</dbReference>
<dbReference type="Proteomes" id="UP001231189">
    <property type="component" value="Unassembled WGS sequence"/>
</dbReference>
<feature type="compositionally biased region" description="Low complexity" evidence="1">
    <location>
        <begin position="22"/>
        <end position="50"/>
    </location>
</feature>
<reference evidence="2" key="1">
    <citation type="submission" date="2023-07" db="EMBL/GenBank/DDBJ databases">
        <title>A chromosome-level genome assembly of Lolium multiflorum.</title>
        <authorList>
            <person name="Chen Y."/>
            <person name="Copetti D."/>
            <person name="Kolliker R."/>
            <person name="Studer B."/>
        </authorList>
    </citation>
    <scope>NUCLEOTIDE SEQUENCE</scope>
    <source>
        <strain evidence="2">02402/16</strain>
        <tissue evidence="2">Leaf</tissue>
    </source>
</reference>
<dbReference type="InterPro" id="IPR053342">
    <property type="entry name" value="Exosome_cofactor/PTGS_suppr"/>
</dbReference>
<feature type="compositionally biased region" description="Low complexity" evidence="1">
    <location>
        <begin position="401"/>
        <end position="416"/>
    </location>
</feature>
<accession>A0AAD8U8A8</accession>
<dbReference type="PANTHER" id="PTHR37260:SF2">
    <property type="entry name" value="PROTEIN ECERIFERUM 16"/>
    <property type="match status" value="1"/>
</dbReference>
<evidence type="ECO:0000313" key="3">
    <source>
        <dbReference type="Proteomes" id="UP001231189"/>
    </source>
</evidence>
<sequence length="428" mass="47001">MDPKAAARSKRSHTVHGRRTHQTPAAAAAHKQKRAAAASGGSSTSAPRSRNLPSNWDRYESEPEAEDPAEWTGEVAPRSKGADFAYLLEQARAQPREDRGRLASQDSSFGFMQASTSMLEARGEGIMSWFEDDNFILDDDLAPDFEVPFLSMDLHALATQLSKVKLYQRLFIEKDLLPEDLDVASEDEDNEIVIQCDTTLETDAKESLVQHNLKDIKHAKEEETTASPKISAQLVHSDTEEDKSYTGITDTVPSTGHSKQSKLEMVAPEEELDMLLNSLGGTHLSSSNVDESFGNHSTLEHMKINKSNEKVTPGTSSKLPPLSALDDDLDTLLSLPVQNEGFAASSLTSRPTFDSDNNIDFIHAKQIDVTSIDDSVDDLLADFPVCLNDKKQTTPAQAQQNSSNSHVPHSGSSNVSDDFDSWFDSLQR</sequence>
<feature type="compositionally biased region" description="Polar residues" evidence="1">
    <location>
        <begin position="246"/>
        <end position="258"/>
    </location>
</feature>
<name>A0AAD8U8A8_LOLMU</name>
<gene>
    <name evidence="2" type="ORF">QYE76_015531</name>
</gene>
<feature type="region of interest" description="Disordered" evidence="1">
    <location>
        <begin position="391"/>
        <end position="428"/>
    </location>
</feature>
<feature type="region of interest" description="Disordered" evidence="1">
    <location>
        <begin position="1"/>
        <end position="75"/>
    </location>
</feature>
<feature type="region of interest" description="Disordered" evidence="1">
    <location>
        <begin position="235"/>
        <end position="262"/>
    </location>
</feature>
<dbReference type="AlphaFoldDB" id="A0AAD8U8A8"/>
<dbReference type="PANTHER" id="PTHR37260">
    <property type="entry name" value="PHOSPHORELAY PROTEIN"/>
    <property type="match status" value="1"/>
</dbReference>
<keyword evidence="3" id="KW-1185">Reference proteome</keyword>
<organism evidence="2 3">
    <name type="scientific">Lolium multiflorum</name>
    <name type="common">Italian ryegrass</name>
    <name type="synonym">Lolium perenne subsp. multiflorum</name>
    <dbReference type="NCBI Taxonomy" id="4521"/>
    <lineage>
        <taxon>Eukaryota</taxon>
        <taxon>Viridiplantae</taxon>
        <taxon>Streptophyta</taxon>
        <taxon>Embryophyta</taxon>
        <taxon>Tracheophyta</taxon>
        <taxon>Spermatophyta</taxon>
        <taxon>Magnoliopsida</taxon>
        <taxon>Liliopsida</taxon>
        <taxon>Poales</taxon>
        <taxon>Poaceae</taxon>
        <taxon>BOP clade</taxon>
        <taxon>Pooideae</taxon>
        <taxon>Poodae</taxon>
        <taxon>Poeae</taxon>
        <taxon>Poeae Chloroplast Group 2 (Poeae type)</taxon>
        <taxon>Loliodinae</taxon>
        <taxon>Loliinae</taxon>
        <taxon>Lolium</taxon>
    </lineage>
</organism>
<proteinExistence type="predicted"/>
<evidence type="ECO:0000256" key="1">
    <source>
        <dbReference type="SAM" id="MobiDB-lite"/>
    </source>
</evidence>
<evidence type="ECO:0000313" key="2">
    <source>
        <dbReference type="EMBL" id="KAK1698834.1"/>
    </source>
</evidence>
<feature type="compositionally biased region" description="Basic residues" evidence="1">
    <location>
        <begin position="7"/>
        <end position="21"/>
    </location>
</feature>